<reference evidence="2" key="1">
    <citation type="submission" date="2022-11" db="UniProtKB">
        <authorList>
            <consortium name="WormBaseParasite"/>
        </authorList>
    </citation>
    <scope>IDENTIFICATION</scope>
</reference>
<dbReference type="WBParaSite" id="JU765_v2.g16217.t1">
    <property type="protein sequence ID" value="JU765_v2.g16217.t1"/>
    <property type="gene ID" value="JU765_v2.g16217"/>
</dbReference>
<sequence length="295" mass="33668">MSLDLESNSETAEMDNRYLSPPQLDDDGWTKIIEFEQAKKIKETTVPSIVIEPPQPTPKSSKLKKQNSIQSLESRLVPKRMIRRVKVGVMPDESAATTPHNHLSSNRSNTRHEHSNSVGNIFHGQFLHKDGHHSLDELLTKFSKDELDEYHQLFSMFDTDGSGAIGSDELKEAIKSFGLQVNDSEIDRLIQEVDEDGNGEIDFAEFCDCMKKSQNLVKSTNEEIIRQCFEVFDQDKNGMITENEFKYVAKEIGEFSDELAEHVFHELDISSNGYLSPDQFAAIVEDYLLSDHYRY</sequence>
<name>A0AC34QH62_9BILA</name>
<organism evidence="1 2">
    <name type="scientific">Panagrolaimus sp. JU765</name>
    <dbReference type="NCBI Taxonomy" id="591449"/>
    <lineage>
        <taxon>Eukaryota</taxon>
        <taxon>Metazoa</taxon>
        <taxon>Ecdysozoa</taxon>
        <taxon>Nematoda</taxon>
        <taxon>Chromadorea</taxon>
        <taxon>Rhabditida</taxon>
        <taxon>Tylenchina</taxon>
        <taxon>Panagrolaimomorpha</taxon>
        <taxon>Panagrolaimoidea</taxon>
        <taxon>Panagrolaimidae</taxon>
        <taxon>Panagrolaimus</taxon>
    </lineage>
</organism>
<evidence type="ECO:0000313" key="2">
    <source>
        <dbReference type="WBParaSite" id="JU765_v2.g16217.t1"/>
    </source>
</evidence>
<evidence type="ECO:0000313" key="1">
    <source>
        <dbReference type="Proteomes" id="UP000887576"/>
    </source>
</evidence>
<proteinExistence type="predicted"/>
<dbReference type="Proteomes" id="UP000887576">
    <property type="component" value="Unplaced"/>
</dbReference>
<accession>A0AC34QH62</accession>
<protein>
    <submittedName>
        <fullName evidence="2">EF-hand domain-containing protein</fullName>
    </submittedName>
</protein>